<evidence type="ECO:0000313" key="1">
    <source>
        <dbReference type="EMBL" id="HEC05798.1"/>
    </source>
</evidence>
<dbReference type="EMBL" id="DRLF01000113">
    <property type="protein sequence ID" value="HEC05798.1"/>
    <property type="molecule type" value="Genomic_DNA"/>
</dbReference>
<comment type="caution">
    <text evidence="1">The sequence shown here is derived from an EMBL/GenBank/DDBJ whole genome shotgun (WGS) entry which is preliminary data.</text>
</comment>
<dbReference type="Proteomes" id="UP000886339">
    <property type="component" value="Unassembled WGS sequence"/>
</dbReference>
<gene>
    <name evidence="1" type="ORF">ENJ12_03030</name>
</gene>
<organism evidence="1">
    <name type="scientific">Thiolapillus brandeum</name>
    <dbReference type="NCBI Taxonomy" id="1076588"/>
    <lineage>
        <taxon>Bacteria</taxon>
        <taxon>Pseudomonadati</taxon>
        <taxon>Pseudomonadota</taxon>
        <taxon>Gammaproteobacteria</taxon>
        <taxon>Chromatiales</taxon>
        <taxon>Sedimenticolaceae</taxon>
        <taxon>Thiolapillus</taxon>
    </lineage>
</organism>
<name>A0A831RX94_9GAMM</name>
<proteinExistence type="predicted"/>
<sequence>MPTYGQAEVKAFARVFTGLVYYYKNPAFRDEWDWRDPWSGAITTHPMVPVEGIHDTGAKTLLNGQVVPAGGDTLTDIRAALDIIFHHPNVPPFVSKQLIQRLVTSNPSPAYVERVAKVFANNGNGERGDLKAVVRAILLDPEARRVHPATDNFGKLREPLLRISHLWRAFGLTKKTRHGSLWEQEDCGEGNYKLYWVWWLDALQQQTGQDILGAPSVFNFYQPGFTPSGPVANAGLVAPEFQIASESWLTGITSSLNELIPPSWWDPVEWSVLDLQDEAPWGASPKFLLKRLNLLLLNAQMSPAENNVLQSHLDKVKDDDQSESVDVLRDAILLITNSPNYLIQK</sequence>
<protein>
    <submittedName>
        <fullName evidence="1">DUF1800 family protein</fullName>
    </submittedName>
</protein>
<dbReference type="Pfam" id="PF08811">
    <property type="entry name" value="DUF1800"/>
    <property type="match status" value="1"/>
</dbReference>
<dbReference type="PANTHER" id="PTHR43737:SF1">
    <property type="entry name" value="DUF1501 DOMAIN-CONTAINING PROTEIN"/>
    <property type="match status" value="1"/>
</dbReference>
<reference evidence="1" key="1">
    <citation type="journal article" date="2020" name="mSystems">
        <title>Genome- and Community-Level Interaction Insights into Carbon Utilization and Element Cycling Functions of Hydrothermarchaeota in Hydrothermal Sediment.</title>
        <authorList>
            <person name="Zhou Z."/>
            <person name="Liu Y."/>
            <person name="Xu W."/>
            <person name="Pan J."/>
            <person name="Luo Z.H."/>
            <person name="Li M."/>
        </authorList>
    </citation>
    <scope>NUCLEOTIDE SEQUENCE [LARGE SCALE GENOMIC DNA]</scope>
    <source>
        <strain evidence="1">HyVt-458</strain>
    </source>
</reference>
<dbReference type="PANTHER" id="PTHR43737">
    <property type="entry name" value="BLL7424 PROTEIN"/>
    <property type="match status" value="1"/>
</dbReference>
<dbReference type="AlphaFoldDB" id="A0A831RX94"/>
<accession>A0A831RX94</accession>
<dbReference type="InterPro" id="IPR014917">
    <property type="entry name" value="DUF1800"/>
</dbReference>